<evidence type="ECO:0000313" key="2">
    <source>
        <dbReference type="Proteomes" id="UP000309747"/>
    </source>
</evidence>
<gene>
    <name evidence="1" type="ORF">FA743_10950</name>
</gene>
<proteinExistence type="predicted"/>
<dbReference type="AlphaFoldDB" id="A0A4U0R9T8"/>
<reference evidence="1 2" key="1">
    <citation type="submission" date="2019-04" db="EMBL/GenBank/DDBJ databases">
        <authorList>
            <person name="Li J."/>
        </authorList>
    </citation>
    <scope>NUCLEOTIDE SEQUENCE [LARGE SCALE GENOMIC DNA]</scope>
    <source>
        <strain evidence="1 2">KCTC 42687</strain>
    </source>
</reference>
<comment type="caution">
    <text evidence="1">The sequence shown here is derived from an EMBL/GenBank/DDBJ whole genome shotgun (WGS) entry which is preliminary data.</text>
</comment>
<protein>
    <recommendedName>
        <fullName evidence="3">Bacteriophage tail tape measure N-terminal domain-containing protein</fullName>
    </recommendedName>
</protein>
<keyword evidence="2" id="KW-1185">Reference proteome</keyword>
<organism evidence="1 2">
    <name type="scientific">Paracoccus gahaiensis</name>
    <dbReference type="NCBI Taxonomy" id="1706839"/>
    <lineage>
        <taxon>Bacteria</taxon>
        <taxon>Pseudomonadati</taxon>
        <taxon>Pseudomonadota</taxon>
        <taxon>Alphaproteobacteria</taxon>
        <taxon>Rhodobacterales</taxon>
        <taxon>Paracoccaceae</taxon>
        <taxon>Paracoccus</taxon>
    </lineage>
</organism>
<name>A0A4U0R9T8_9RHOB</name>
<dbReference type="OrthoDB" id="5461326at2"/>
<sequence>MAEAEAGLILPIGLTEQKFLQQLARLEAKAIGAARKSEQGFVKGNQQISKSFGSMSGQARNSLQNVGYQLQDIFVQIEAGQGTARALGQQLPQLLAGFGVLGGALGLVAAAGIPLAASFFGAGEEAKGLDDALKDLNSSLDEYYSAVEAANAPTAELVEKYGLAAGAAQRLLVQLAEIAKIDAISSLRDSADAISTTFQGALDTLARIDAAQGALAPEDFLNEGTAAQRALTEQTQMLQEEYALTVDQARELRDLLADQQAAATPEAMADAMLRLSEFLTKANSESGYLNDNLRDGTRQTITGTLAASELSVALSGAASASGDIVANVAQIPGSIDAATASAINLTRALGAAIQAANSVSGTIGIPSLGRFGNGESITARAGGLDLQEQQTFRYDWQEQMAAAEAARAKAARAGGGGRKGRSGGAGKEERPFFENMERDLLNLERELTLIGKTNEEIAVAEARWELLDEAKKRGIPVNAELSAQIDAQAEQFGRLTAELEAAEKSQAQFEDAIDGIADAMAGALVAGESLRDGLAQVLKGIASDILTSGIRSALAGQFGGGGGGGLLSGAMNFLAGGGDKLTGALRLAGARANGGPVSGGSAYLVGERGPEVIVPRNSGMVIPNNQLGGGQSVLMVDLSPDLEARILSEAKGQSVQISQQAATAQGRVSANLTNQKTGSRRRV</sequence>
<dbReference type="EMBL" id="SUNI01000009">
    <property type="protein sequence ID" value="TJZ91606.1"/>
    <property type="molecule type" value="Genomic_DNA"/>
</dbReference>
<dbReference type="RefSeq" id="WP_136886142.1">
    <property type="nucleotide sequence ID" value="NZ_SUNI01000009.1"/>
</dbReference>
<dbReference type="Proteomes" id="UP000309747">
    <property type="component" value="Unassembled WGS sequence"/>
</dbReference>
<evidence type="ECO:0008006" key="3">
    <source>
        <dbReference type="Google" id="ProtNLM"/>
    </source>
</evidence>
<accession>A0A4U0R9T8</accession>
<evidence type="ECO:0000313" key="1">
    <source>
        <dbReference type="EMBL" id="TJZ91606.1"/>
    </source>
</evidence>